<evidence type="ECO:0000313" key="4">
    <source>
        <dbReference type="Proteomes" id="UP001193680"/>
    </source>
</evidence>
<evidence type="ECO:0000313" key="3">
    <source>
        <dbReference type="EMBL" id="MBF6057266.1"/>
    </source>
</evidence>
<feature type="chain" id="PRO_5046069750" evidence="1">
    <location>
        <begin position="26"/>
        <end position="254"/>
    </location>
</feature>
<name>A0ABS0BTU8_9GAMM</name>
<dbReference type="EMBL" id="JACBGI020000002">
    <property type="protein sequence ID" value="MBF6057266.1"/>
    <property type="molecule type" value="Genomic_DNA"/>
</dbReference>
<dbReference type="InterPro" id="IPR046459">
    <property type="entry name" value="Caps_syn_GfcC_N"/>
</dbReference>
<proteinExistence type="predicted"/>
<sequence length="254" mass="28347">MAKMMKKFLLSCLALISFFPVATFAQINVSYSGCVEQPGVLGFQTSPTLLQAVKQVKIKPCAYLYGAALMRPALSEKQKDQKQNLLTALSASLSQTDLSQELHDYLQKLISIIRSQPVTGRDIRYGLFPTLVEVKKNANPIIDEPISIHYPQRPTTIDLIGFEQSRTQYNPDLSVEQMVNELTLLPVLEKGYLVVIQANGLAKKIRIGSWSNDVNYVSPGGWLVGLLPSSVMGNERQQLNSMLIYWLSTQVIKE</sequence>
<comment type="caution">
    <text evidence="3">The sequence shown here is derived from an EMBL/GenBank/DDBJ whole genome shotgun (WGS) entry which is preliminary data.</text>
</comment>
<accession>A0ABS0BTU8</accession>
<reference evidence="3 4" key="1">
    <citation type="submission" date="2020-11" db="EMBL/GenBank/DDBJ databases">
        <title>Sulfur oxidizing isolate from Hospital Hole Sinkhole.</title>
        <authorList>
            <person name="Scott K.M."/>
        </authorList>
    </citation>
    <scope>NUCLEOTIDE SEQUENCE [LARGE SCALE GENOMIC DNA]</scope>
    <source>
        <strain evidence="3 4">HH1</strain>
    </source>
</reference>
<dbReference type="Pfam" id="PF20616">
    <property type="entry name" value="Caps_syn_GfcC_N"/>
    <property type="match status" value="1"/>
</dbReference>
<protein>
    <submittedName>
        <fullName evidence="3">Capsule biosynthesis GfcC family protein</fullName>
    </submittedName>
</protein>
<evidence type="ECO:0000259" key="2">
    <source>
        <dbReference type="Pfam" id="PF20616"/>
    </source>
</evidence>
<feature type="signal peptide" evidence="1">
    <location>
        <begin position="1"/>
        <end position="25"/>
    </location>
</feature>
<dbReference type="Proteomes" id="UP001193680">
    <property type="component" value="Unassembled WGS sequence"/>
</dbReference>
<gene>
    <name evidence="3" type="ORF">H8792_002830</name>
</gene>
<dbReference type="Gene3D" id="3.10.560.10">
    <property type="entry name" value="Outer membrane lipoprotein wza domain like"/>
    <property type="match status" value="1"/>
</dbReference>
<evidence type="ECO:0000256" key="1">
    <source>
        <dbReference type="SAM" id="SignalP"/>
    </source>
</evidence>
<keyword evidence="1" id="KW-0732">Signal</keyword>
<keyword evidence="4" id="KW-1185">Reference proteome</keyword>
<feature type="domain" description="Capsule biosynthesis GfcC-like N-terminal" evidence="2">
    <location>
        <begin position="42"/>
        <end position="142"/>
    </location>
</feature>
<organism evidence="3 4">
    <name type="scientific">Thiomicrorhabdus heinhorstiae</name>
    <dbReference type="NCBI Taxonomy" id="2748010"/>
    <lineage>
        <taxon>Bacteria</taxon>
        <taxon>Pseudomonadati</taxon>
        <taxon>Pseudomonadota</taxon>
        <taxon>Gammaproteobacteria</taxon>
        <taxon>Thiotrichales</taxon>
        <taxon>Piscirickettsiaceae</taxon>
        <taxon>Thiomicrorhabdus</taxon>
    </lineage>
</organism>